<evidence type="ECO:0000313" key="1">
    <source>
        <dbReference type="EMBL" id="MBX49630.1"/>
    </source>
</evidence>
<name>A0A2P2P4I0_RHIMU</name>
<reference evidence="1" key="1">
    <citation type="submission" date="2018-02" db="EMBL/GenBank/DDBJ databases">
        <title>Rhizophora mucronata_Transcriptome.</title>
        <authorList>
            <person name="Meera S.P."/>
            <person name="Sreeshan A."/>
            <person name="Augustine A."/>
        </authorList>
    </citation>
    <scope>NUCLEOTIDE SEQUENCE</scope>
    <source>
        <tissue evidence="1">Leaf</tissue>
    </source>
</reference>
<protein>
    <submittedName>
        <fullName evidence="1">Uncharacterized protein</fullName>
    </submittedName>
</protein>
<organism evidence="1">
    <name type="scientific">Rhizophora mucronata</name>
    <name type="common">Asiatic mangrove</name>
    <dbReference type="NCBI Taxonomy" id="61149"/>
    <lineage>
        <taxon>Eukaryota</taxon>
        <taxon>Viridiplantae</taxon>
        <taxon>Streptophyta</taxon>
        <taxon>Embryophyta</taxon>
        <taxon>Tracheophyta</taxon>
        <taxon>Spermatophyta</taxon>
        <taxon>Magnoliopsida</taxon>
        <taxon>eudicotyledons</taxon>
        <taxon>Gunneridae</taxon>
        <taxon>Pentapetalae</taxon>
        <taxon>rosids</taxon>
        <taxon>fabids</taxon>
        <taxon>Malpighiales</taxon>
        <taxon>Rhizophoraceae</taxon>
        <taxon>Rhizophora</taxon>
    </lineage>
</organism>
<proteinExistence type="predicted"/>
<accession>A0A2P2P4I0</accession>
<dbReference type="AlphaFoldDB" id="A0A2P2P4I0"/>
<sequence length="74" mass="8531">MMFLHFHRFEHGQQEKGTVAMNGVCKYCFCLLNHVVACGVLEFLLNYNRIPRRSIGAVIRSFETHAETLDFGLL</sequence>
<dbReference type="EMBL" id="GGEC01069146">
    <property type="protein sequence ID" value="MBX49630.1"/>
    <property type="molecule type" value="Transcribed_RNA"/>
</dbReference>